<evidence type="ECO:0000313" key="2">
    <source>
        <dbReference type="EMBL" id="BBC80844.1"/>
    </source>
</evidence>
<evidence type="ECO:0000313" key="3">
    <source>
        <dbReference type="Proteomes" id="UP000270034"/>
    </source>
</evidence>
<organism evidence="2 3">
    <name type="scientific">Acetobacter orientalis</name>
    <dbReference type="NCBI Taxonomy" id="146474"/>
    <lineage>
        <taxon>Bacteria</taxon>
        <taxon>Pseudomonadati</taxon>
        <taxon>Pseudomonadota</taxon>
        <taxon>Alphaproteobacteria</taxon>
        <taxon>Acetobacterales</taxon>
        <taxon>Acetobacteraceae</taxon>
        <taxon>Acetobacter</taxon>
    </lineage>
</organism>
<accession>A0A2Z5ZJ56</accession>
<name>A0A2Z5ZJ56_9PROT</name>
<dbReference type="AlphaFoldDB" id="A0A2Z5ZJ56"/>
<evidence type="ECO:0000256" key="1">
    <source>
        <dbReference type="SAM" id="MobiDB-lite"/>
    </source>
</evidence>
<reference evidence="2 3" key="1">
    <citation type="submission" date="2018-02" db="EMBL/GenBank/DDBJ databases">
        <title>Acetobacter orientalis genome.</title>
        <authorList>
            <person name="Nakashima N."/>
            <person name="Tamura T."/>
        </authorList>
    </citation>
    <scope>NUCLEOTIDE SEQUENCE [LARGE SCALE GENOMIC DNA]</scope>
    <source>
        <strain evidence="2 3">FAN1</strain>
    </source>
</reference>
<dbReference type="Proteomes" id="UP000270034">
    <property type="component" value="Chromosome"/>
</dbReference>
<dbReference type="EMBL" id="AP018515">
    <property type="protein sequence ID" value="BBC80844.1"/>
    <property type="molecule type" value="Genomic_DNA"/>
</dbReference>
<gene>
    <name evidence="2" type="ORF">AcetOrient_orf03786</name>
</gene>
<proteinExistence type="predicted"/>
<dbReference type="KEGG" id="aot:AcetOri_orf03786"/>
<protein>
    <submittedName>
        <fullName evidence="2">Uncharacterized protein</fullName>
    </submittedName>
</protein>
<feature type="region of interest" description="Disordered" evidence="1">
    <location>
        <begin position="1"/>
        <end position="27"/>
    </location>
</feature>
<sequence length="99" mass="10816">MVKQRFMPSLPKPVATPARRPRTRKTAAPITPLAIFTRIMQGDETITDRQFDAAKVAAPYMHPKLSGLPLAASPRKALEDYSDEELAALAQAGQPDSTE</sequence>